<gene>
    <name evidence="16" type="ORF">SAMN04488059_11582</name>
    <name evidence="15" type="ORF">WH91_19655</name>
</gene>
<evidence type="ECO:0000256" key="9">
    <source>
        <dbReference type="ARBA" id="ARBA00037335"/>
    </source>
</evidence>
<dbReference type="SUPFAM" id="SSF142764">
    <property type="entry name" value="YgbK-like"/>
    <property type="match status" value="1"/>
</dbReference>
<evidence type="ECO:0000256" key="6">
    <source>
        <dbReference type="ARBA" id="ARBA00023277"/>
    </source>
</evidence>
<dbReference type="EMBL" id="LAPV01000170">
    <property type="protein sequence ID" value="KKC31449.1"/>
    <property type="molecule type" value="Genomic_DNA"/>
</dbReference>
<dbReference type="PATRIC" id="fig|728005.3.peg.2229"/>
<evidence type="ECO:0000313" key="18">
    <source>
        <dbReference type="Proteomes" id="UP000182258"/>
    </source>
</evidence>
<dbReference type="NCBIfam" id="NF043035">
    <property type="entry name" value="OxoTetrKin"/>
    <property type="match status" value="1"/>
</dbReference>
<dbReference type="EC" id="2.7.1.217" evidence="10"/>
<evidence type="ECO:0000256" key="10">
    <source>
        <dbReference type="ARBA" id="ARBA00039095"/>
    </source>
</evidence>
<keyword evidence="17" id="KW-1185">Reference proteome</keyword>
<keyword evidence="3" id="KW-0547">Nucleotide-binding</keyword>
<dbReference type="Gene3D" id="3.40.980.20">
    <property type="entry name" value="Four-carbon acid sugar kinase, nucleotide binding domain"/>
    <property type="match status" value="1"/>
</dbReference>
<evidence type="ECO:0000313" key="16">
    <source>
        <dbReference type="EMBL" id="SFC95140.1"/>
    </source>
</evidence>
<evidence type="ECO:0000256" key="1">
    <source>
        <dbReference type="ARBA" id="ARBA00005715"/>
    </source>
</evidence>
<dbReference type="AlphaFoldDB" id="A0A0F5PUF3"/>
<evidence type="ECO:0000313" key="15">
    <source>
        <dbReference type="EMBL" id="KKC31449.1"/>
    </source>
</evidence>
<keyword evidence="4" id="KW-0418">Kinase</keyword>
<evidence type="ECO:0000256" key="3">
    <source>
        <dbReference type="ARBA" id="ARBA00022741"/>
    </source>
</evidence>
<dbReference type="Proteomes" id="UP000182258">
    <property type="component" value="Unassembled WGS sequence"/>
</dbReference>
<dbReference type="EMBL" id="FOMB01000015">
    <property type="protein sequence ID" value="SFC95140.1"/>
    <property type="molecule type" value="Genomic_DNA"/>
</dbReference>
<evidence type="ECO:0000256" key="8">
    <source>
        <dbReference type="ARBA" id="ARBA00036346"/>
    </source>
</evidence>
<dbReference type="GO" id="GO:0016301">
    <property type="term" value="F:kinase activity"/>
    <property type="evidence" value="ECO:0007669"/>
    <property type="project" value="UniProtKB-KW"/>
</dbReference>
<dbReference type="InterPro" id="IPR042213">
    <property type="entry name" value="NBD_C_sf"/>
</dbReference>
<dbReference type="InterPro" id="IPR050007">
    <property type="entry name" value="OtnK"/>
</dbReference>
<reference evidence="15 17" key="1">
    <citation type="submission" date="2015-03" db="EMBL/GenBank/DDBJ databases">
        <authorList>
            <person name="Lepp D."/>
            <person name="Hassan Y.I."/>
            <person name="Li X.-Z."/>
            <person name="Zhou T."/>
        </authorList>
    </citation>
    <scope>NUCLEOTIDE SEQUENCE [LARGE SCALE GENOMIC DNA]</scope>
    <source>
        <strain evidence="15 17">Cr7-05</strain>
    </source>
</reference>
<comment type="similarity">
    <text evidence="1">Belongs to the four-carbon acid sugar kinase family.</text>
</comment>
<comment type="catalytic activity">
    <reaction evidence="7">
        <text>3-dehydro-L-erythronate + ATP = 3-dehydro-4-O-phospho-L-erythronate + ADP + H(+)</text>
        <dbReference type="Rhea" id="RHEA:52552"/>
        <dbReference type="ChEBI" id="CHEBI:15378"/>
        <dbReference type="ChEBI" id="CHEBI:30616"/>
        <dbReference type="ChEBI" id="CHEBI:136592"/>
        <dbReference type="ChEBI" id="CHEBI:136670"/>
        <dbReference type="ChEBI" id="CHEBI:456216"/>
        <dbReference type="EC" id="2.7.1.217"/>
    </reaction>
</comment>
<protein>
    <recommendedName>
        <fullName evidence="11">3-oxo-tetronate kinase</fullName>
        <ecNumber evidence="10">2.7.1.217</ecNumber>
    </recommendedName>
    <alternativeName>
        <fullName evidence="12">3-dehydrotetronate 4-kinase</fullName>
    </alternativeName>
</protein>
<feature type="domain" description="Four-carbon acid sugar kinase N-terminal" evidence="13">
    <location>
        <begin position="3"/>
        <end position="229"/>
    </location>
</feature>
<evidence type="ECO:0000256" key="11">
    <source>
        <dbReference type="ARBA" id="ARBA00039461"/>
    </source>
</evidence>
<organism evidence="16 18">
    <name type="scientific">Devosia psychrophila</name>
    <dbReference type="NCBI Taxonomy" id="728005"/>
    <lineage>
        <taxon>Bacteria</taxon>
        <taxon>Pseudomonadati</taxon>
        <taxon>Pseudomonadota</taxon>
        <taxon>Alphaproteobacteria</taxon>
        <taxon>Hyphomicrobiales</taxon>
        <taxon>Devosiaceae</taxon>
        <taxon>Devosia</taxon>
    </lineage>
</organism>
<evidence type="ECO:0000313" key="17">
    <source>
        <dbReference type="Proteomes" id="UP000033519"/>
    </source>
</evidence>
<comment type="function">
    <text evidence="9">Catalyzes the ATP-dependent phosphorylation of 3-oxo-tetronate to 3-oxo-tetronate 4-phosphate.</text>
</comment>
<dbReference type="GO" id="GO:0005524">
    <property type="term" value="F:ATP binding"/>
    <property type="evidence" value="ECO:0007669"/>
    <property type="project" value="UniProtKB-KW"/>
</dbReference>
<dbReference type="RefSeq" id="WP_046172685.1">
    <property type="nucleotide sequence ID" value="NZ_FOMB01000015.1"/>
</dbReference>
<accession>A0A0F5PUF3</accession>
<proteinExistence type="inferred from homology"/>
<keyword evidence="6" id="KW-0119">Carbohydrate metabolism</keyword>
<reference evidence="16 18" key="2">
    <citation type="submission" date="2016-10" db="EMBL/GenBank/DDBJ databases">
        <authorList>
            <person name="de Groot N.N."/>
        </authorList>
    </citation>
    <scope>NUCLEOTIDE SEQUENCE [LARGE SCALE GENOMIC DNA]</scope>
    <source>
        <strain evidence="16 18">CGMCC 1.10210</strain>
    </source>
</reference>
<dbReference type="Pfam" id="PF07005">
    <property type="entry name" value="SBD_N"/>
    <property type="match status" value="1"/>
</dbReference>
<evidence type="ECO:0000259" key="14">
    <source>
        <dbReference type="Pfam" id="PF17042"/>
    </source>
</evidence>
<dbReference type="Proteomes" id="UP000033519">
    <property type="component" value="Unassembled WGS sequence"/>
</dbReference>
<comment type="catalytic activity">
    <reaction evidence="8">
        <text>3-dehydro-D-erythronate + ATP = 3-dehydro-4-O-phospho-D-erythronate + ADP + H(+)</text>
        <dbReference type="Rhea" id="RHEA:52556"/>
        <dbReference type="ChEBI" id="CHEBI:15378"/>
        <dbReference type="ChEBI" id="CHEBI:30616"/>
        <dbReference type="ChEBI" id="CHEBI:57958"/>
        <dbReference type="ChEBI" id="CHEBI:136593"/>
        <dbReference type="ChEBI" id="CHEBI:456216"/>
        <dbReference type="EC" id="2.7.1.217"/>
    </reaction>
</comment>
<keyword evidence="5" id="KW-0067">ATP-binding</keyword>
<dbReference type="InterPro" id="IPR031475">
    <property type="entry name" value="NBD_C"/>
</dbReference>
<keyword evidence="2" id="KW-0808">Transferase</keyword>
<dbReference type="OrthoDB" id="191465at2"/>
<dbReference type="InterPro" id="IPR037051">
    <property type="entry name" value="4-carb_acid_sugar_kinase_N_sf"/>
</dbReference>
<evidence type="ECO:0000256" key="2">
    <source>
        <dbReference type="ARBA" id="ARBA00022679"/>
    </source>
</evidence>
<evidence type="ECO:0000256" key="12">
    <source>
        <dbReference type="ARBA" id="ARBA00041377"/>
    </source>
</evidence>
<evidence type="ECO:0000256" key="7">
    <source>
        <dbReference type="ARBA" id="ARBA00035898"/>
    </source>
</evidence>
<feature type="domain" description="Four-carbon acid sugar kinase nucleotide binding" evidence="14">
    <location>
        <begin position="256"/>
        <end position="413"/>
    </location>
</feature>
<evidence type="ECO:0000259" key="13">
    <source>
        <dbReference type="Pfam" id="PF07005"/>
    </source>
</evidence>
<evidence type="ECO:0000256" key="5">
    <source>
        <dbReference type="ARBA" id="ARBA00022840"/>
    </source>
</evidence>
<dbReference type="InterPro" id="IPR010737">
    <property type="entry name" value="4-carb_acid_sugar_kinase_N"/>
</dbReference>
<dbReference type="Pfam" id="PF17042">
    <property type="entry name" value="NBD_C"/>
    <property type="match status" value="1"/>
</dbReference>
<evidence type="ECO:0000256" key="4">
    <source>
        <dbReference type="ARBA" id="ARBA00022777"/>
    </source>
</evidence>
<sequence>MLLGAIADDLTGATDLSLMLARNGMRTVQFVGVPPRNTDFGDAEAVVVALKSRTIAAGDAVEMSLAAARALLAAGAEQLLFKYCSTFDSTDAGNIGPVAEALLDLLGAEIAIACPAFPAAGRSVYQGHLFVGHSLLSDSPMKDHPLTPMRDANLVRVLQRQTRGKVGLLPLDVVAAGARAVQVALNEAAAVGQKLMIADAVADADLRVLGTALADATLITGGSGIAMGLPDNFRRQGKIGTTPLVASMAAPAGRSVILAGSCSAATRGQVAAAIGARMPALRIVPAEIAAGTQNAAGVAEWIVAQNAEEPALVYSSDDPASVRVVQHSLGIERAGEMVESLLAEVSVILRDRGFSRFLVAGGETSGAVVAALGAQALRIGPQIAPGVPWTRSIGVPDLALALKSGNFGDPDFFLTAWDKLDD</sequence>
<name>A0A0F5PUF3_9HYPH</name>
<dbReference type="STRING" id="728005.SAMN04488059_11582"/>
<dbReference type="Gene3D" id="3.40.50.10840">
    <property type="entry name" value="Putative sugar-binding, N-terminal domain"/>
    <property type="match status" value="1"/>
</dbReference>